<dbReference type="RefSeq" id="WP_103972900.1">
    <property type="nucleotide sequence ID" value="NZ_PGFZ01000001.1"/>
</dbReference>
<gene>
    <name evidence="2" type="ORF">AADEFJLK_00054</name>
</gene>
<protein>
    <recommendedName>
        <fullName evidence="4">DUF3718 domain-containing protein</fullName>
    </recommendedName>
</protein>
<feature type="signal peptide" evidence="1">
    <location>
        <begin position="1"/>
        <end position="23"/>
    </location>
</feature>
<reference evidence="2 3" key="1">
    <citation type="submission" date="2017-11" db="EMBL/GenBank/DDBJ databases">
        <title>Draft Genome Sequence of Methylobacter psychrotolerans Sph1T, an Obligate Methanotroph from Low-Temperature Environments.</title>
        <authorList>
            <person name="Oshkin I.Y."/>
            <person name="Miroshnikov K."/>
            <person name="Belova S.E."/>
            <person name="Korzhenkov A."/>
            <person name="Toshchakov S.V."/>
            <person name="Dedysh S.N."/>
        </authorList>
    </citation>
    <scope>NUCLEOTIDE SEQUENCE [LARGE SCALE GENOMIC DNA]</scope>
    <source>
        <strain evidence="2 3">Sph1</strain>
    </source>
</reference>
<evidence type="ECO:0000313" key="2">
    <source>
        <dbReference type="EMBL" id="POZ53045.1"/>
    </source>
</evidence>
<dbReference type="EMBL" id="PGFZ01000001">
    <property type="protein sequence ID" value="POZ53045.1"/>
    <property type="molecule type" value="Genomic_DNA"/>
</dbReference>
<dbReference type="AlphaFoldDB" id="A0A2S5CQH0"/>
<dbReference type="Proteomes" id="UP000237423">
    <property type="component" value="Unassembled WGS sequence"/>
</dbReference>
<evidence type="ECO:0008006" key="4">
    <source>
        <dbReference type="Google" id="ProtNLM"/>
    </source>
</evidence>
<feature type="chain" id="PRO_5015689139" description="DUF3718 domain-containing protein" evidence="1">
    <location>
        <begin position="24"/>
        <end position="134"/>
    </location>
</feature>
<evidence type="ECO:0000256" key="1">
    <source>
        <dbReference type="SAM" id="SignalP"/>
    </source>
</evidence>
<proteinExistence type="predicted"/>
<name>A0A2S5CQH0_9GAMM</name>
<accession>A0A2S5CQH0</accession>
<sequence>MQRPQTALALTLLSLCTAAPGYAAPPALMASSFMRNELSFEACQLKSREIMDKMNLEIEDHGNGTIGGFGEQSVALVNCHRLDKSTYVQIAVASQKPEAAEMIMNYIVSYLRTSTVNSDNRPIDAPALPPLYPH</sequence>
<evidence type="ECO:0000313" key="3">
    <source>
        <dbReference type="Proteomes" id="UP000237423"/>
    </source>
</evidence>
<comment type="caution">
    <text evidence="2">The sequence shown here is derived from an EMBL/GenBank/DDBJ whole genome shotgun (WGS) entry which is preliminary data.</text>
</comment>
<organism evidence="2 3">
    <name type="scientific">Methylovulum psychrotolerans</name>
    <dbReference type="NCBI Taxonomy" id="1704499"/>
    <lineage>
        <taxon>Bacteria</taxon>
        <taxon>Pseudomonadati</taxon>
        <taxon>Pseudomonadota</taxon>
        <taxon>Gammaproteobacteria</taxon>
        <taxon>Methylococcales</taxon>
        <taxon>Methylococcaceae</taxon>
        <taxon>Methylovulum</taxon>
    </lineage>
</organism>
<keyword evidence="1" id="KW-0732">Signal</keyword>